<evidence type="ECO:0000256" key="1">
    <source>
        <dbReference type="SAM" id="MobiDB-lite"/>
    </source>
</evidence>
<evidence type="ECO:0000313" key="2">
    <source>
        <dbReference type="Proteomes" id="UP000887565"/>
    </source>
</evidence>
<organism evidence="2 3">
    <name type="scientific">Romanomermis culicivorax</name>
    <name type="common">Nematode worm</name>
    <dbReference type="NCBI Taxonomy" id="13658"/>
    <lineage>
        <taxon>Eukaryota</taxon>
        <taxon>Metazoa</taxon>
        <taxon>Ecdysozoa</taxon>
        <taxon>Nematoda</taxon>
        <taxon>Enoplea</taxon>
        <taxon>Dorylaimia</taxon>
        <taxon>Mermithida</taxon>
        <taxon>Mermithoidea</taxon>
        <taxon>Mermithidae</taxon>
        <taxon>Romanomermis</taxon>
    </lineage>
</organism>
<dbReference type="AlphaFoldDB" id="A0A915KXB7"/>
<proteinExistence type="predicted"/>
<accession>A0A915KXB7</accession>
<feature type="region of interest" description="Disordered" evidence="1">
    <location>
        <begin position="1"/>
        <end position="33"/>
    </location>
</feature>
<sequence>MFRNQVVVDRANRPKPSVRNPKKTKQQLEEEEDDEQYVLIDEMEHRTQMFIMLTVSPTDSSILYYFWLSTIKEG</sequence>
<evidence type="ECO:0000313" key="3">
    <source>
        <dbReference type="WBParaSite" id="nRc.2.0.1.t43114-RA"/>
    </source>
</evidence>
<reference evidence="3" key="1">
    <citation type="submission" date="2022-11" db="UniProtKB">
        <authorList>
            <consortium name="WormBaseParasite"/>
        </authorList>
    </citation>
    <scope>IDENTIFICATION</scope>
</reference>
<protein>
    <submittedName>
        <fullName evidence="3">Uncharacterized protein</fullName>
    </submittedName>
</protein>
<name>A0A915KXB7_ROMCU</name>
<dbReference type="WBParaSite" id="nRc.2.0.1.t43114-RA">
    <property type="protein sequence ID" value="nRc.2.0.1.t43114-RA"/>
    <property type="gene ID" value="nRc.2.0.1.g43114"/>
</dbReference>
<dbReference type="Proteomes" id="UP000887565">
    <property type="component" value="Unplaced"/>
</dbReference>
<keyword evidence="2" id="KW-1185">Reference proteome</keyword>